<evidence type="ECO:0000313" key="14">
    <source>
        <dbReference type="EMBL" id="RGU55570.1"/>
    </source>
</evidence>
<keyword evidence="4 10" id="KW-0132">Cell division</keyword>
<dbReference type="Proteomes" id="UP000284434">
    <property type="component" value="Unassembled WGS sequence"/>
</dbReference>
<keyword evidence="6 10" id="KW-0229">DNA integration</keyword>
<dbReference type="GO" id="GO:0051301">
    <property type="term" value="P:cell division"/>
    <property type="evidence" value="ECO:0007669"/>
    <property type="project" value="UniProtKB-KW"/>
</dbReference>
<comment type="similarity">
    <text evidence="10">Belongs to the 'phage' integrase family. XerC subfamily.</text>
</comment>
<feature type="active site" evidence="10">
    <location>
        <position position="245"/>
    </location>
</feature>
<dbReference type="RefSeq" id="WP_022159438.1">
    <property type="nucleotide sequence ID" value="NZ_BAABYK010000001.1"/>
</dbReference>
<dbReference type="GO" id="GO:0005737">
    <property type="term" value="C:cytoplasm"/>
    <property type="evidence" value="ECO:0007669"/>
    <property type="project" value="UniProtKB-SubCell"/>
</dbReference>
<dbReference type="EMBL" id="QRYC01000016">
    <property type="protein sequence ID" value="RGU55570.1"/>
    <property type="molecule type" value="Genomic_DNA"/>
</dbReference>
<dbReference type="Pfam" id="PF02899">
    <property type="entry name" value="Phage_int_SAM_1"/>
    <property type="match status" value="1"/>
</dbReference>
<dbReference type="Proteomes" id="UP000283426">
    <property type="component" value="Unassembled WGS sequence"/>
</dbReference>
<dbReference type="GO" id="GO:0007059">
    <property type="term" value="P:chromosome segregation"/>
    <property type="evidence" value="ECO:0007669"/>
    <property type="project" value="UniProtKB-UniRule"/>
</dbReference>
<dbReference type="GO" id="GO:0009037">
    <property type="term" value="F:tyrosine-based site-specific recombinase activity"/>
    <property type="evidence" value="ECO:0007669"/>
    <property type="project" value="UniProtKB-UniRule"/>
</dbReference>
<evidence type="ECO:0000256" key="8">
    <source>
        <dbReference type="ARBA" id="ARBA00023172"/>
    </source>
</evidence>
<evidence type="ECO:0000256" key="7">
    <source>
        <dbReference type="ARBA" id="ARBA00023125"/>
    </source>
</evidence>
<dbReference type="InterPro" id="IPR011932">
    <property type="entry name" value="Recomb_XerD"/>
</dbReference>
<evidence type="ECO:0000313" key="18">
    <source>
        <dbReference type="Proteomes" id="UP000284243"/>
    </source>
</evidence>
<feature type="active site" description="O-(3'-phospho-DNA)-tyrosine intermediate" evidence="10">
    <location>
        <position position="280"/>
    </location>
</feature>
<dbReference type="InterPro" id="IPR010998">
    <property type="entry name" value="Integrase_recombinase_N"/>
</dbReference>
<evidence type="ECO:0000313" key="16">
    <source>
        <dbReference type="EMBL" id="RGY05537.1"/>
    </source>
</evidence>
<evidence type="ECO:0000313" key="13">
    <source>
        <dbReference type="EMBL" id="MDB9223296.1"/>
    </source>
</evidence>
<evidence type="ECO:0000313" key="17">
    <source>
        <dbReference type="Proteomes" id="UP000283426"/>
    </source>
</evidence>
<evidence type="ECO:0000256" key="5">
    <source>
        <dbReference type="ARBA" id="ARBA00022829"/>
    </source>
</evidence>
<dbReference type="InterPro" id="IPR013762">
    <property type="entry name" value="Integrase-like_cat_sf"/>
</dbReference>
<dbReference type="Pfam" id="PF00589">
    <property type="entry name" value="Phage_integrase"/>
    <property type="match status" value="1"/>
</dbReference>
<comment type="function">
    <text evidence="10">Site-specific tyrosine recombinase, which acts by catalyzing the cutting and rejoining of the recombining DNA molecules. The XerC-XerD complex is essential to convert dimers of the bacterial chromosome into monomers to permit their segregation at cell division. It also contributes to the segregational stability of plasmids.</text>
</comment>
<dbReference type="EMBL" id="JAQMRD010000011">
    <property type="protein sequence ID" value="MDB9223296.1"/>
    <property type="molecule type" value="Genomic_DNA"/>
</dbReference>
<keyword evidence="3 10" id="KW-0963">Cytoplasm</keyword>
<protein>
    <recommendedName>
        <fullName evidence="10">Tyrosine recombinase XerC</fullName>
    </recommendedName>
</protein>
<proteinExistence type="inferred from homology"/>
<organism evidence="15 17">
    <name type="scientific">Odoribacter splanchnicus</name>
    <dbReference type="NCBI Taxonomy" id="28118"/>
    <lineage>
        <taxon>Bacteria</taxon>
        <taxon>Pseudomonadati</taxon>
        <taxon>Bacteroidota</taxon>
        <taxon>Bacteroidia</taxon>
        <taxon>Bacteroidales</taxon>
        <taxon>Odoribacteraceae</taxon>
        <taxon>Odoribacter</taxon>
    </lineage>
</organism>
<comment type="caution">
    <text evidence="15">The sequence shown here is derived from an EMBL/GenBank/DDBJ whole genome shotgun (WGS) entry which is preliminary data.</text>
</comment>
<evidence type="ECO:0000256" key="3">
    <source>
        <dbReference type="ARBA" id="ARBA00022490"/>
    </source>
</evidence>
<comment type="subunit">
    <text evidence="10">Forms a cyclic heterotetrameric complex composed of two molecules of XerC and two molecules of XerD.</text>
</comment>
<dbReference type="SUPFAM" id="SSF56349">
    <property type="entry name" value="DNA breaking-rejoining enzymes"/>
    <property type="match status" value="1"/>
</dbReference>
<dbReference type="InterPro" id="IPR023009">
    <property type="entry name" value="Tyrosine_recombinase_XerC/XerD"/>
</dbReference>
<evidence type="ECO:0000256" key="1">
    <source>
        <dbReference type="ARBA" id="ARBA00004496"/>
    </source>
</evidence>
<evidence type="ECO:0000256" key="6">
    <source>
        <dbReference type="ARBA" id="ARBA00022908"/>
    </source>
</evidence>
<evidence type="ECO:0000256" key="10">
    <source>
        <dbReference type="HAMAP-Rule" id="MF_01808"/>
    </source>
</evidence>
<dbReference type="InterPro" id="IPR044068">
    <property type="entry name" value="CB"/>
</dbReference>
<keyword evidence="8 10" id="KW-0233">DNA recombination</keyword>
<dbReference type="NCBIfam" id="NF001399">
    <property type="entry name" value="PRK00283.1"/>
    <property type="match status" value="1"/>
</dbReference>
<name>A0A1Y4A095_9BACT</name>
<feature type="active site" evidence="10">
    <location>
        <position position="248"/>
    </location>
</feature>
<feature type="domain" description="Core-binding (CB)" evidence="12">
    <location>
        <begin position="1"/>
        <end position="88"/>
    </location>
</feature>
<dbReference type="GO" id="GO:0006313">
    <property type="term" value="P:DNA transposition"/>
    <property type="evidence" value="ECO:0007669"/>
    <property type="project" value="UniProtKB-UniRule"/>
</dbReference>
<dbReference type="CDD" id="cd00798">
    <property type="entry name" value="INT_XerDC_C"/>
    <property type="match status" value="1"/>
</dbReference>
<dbReference type="PANTHER" id="PTHR30349:SF81">
    <property type="entry name" value="TYROSINE RECOMBINASE XERC"/>
    <property type="match status" value="1"/>
</dbReference>
<accession>A0A1Y4A095</accession>
<feature type="domain" description="Tyr recombinase" evidence="11">
    <location>
        <begin position="109"/>
        <end position="293"/>
    </location>
</feature>
<reference evidence="17 18" key="1">
    <citation type="submission" date="2018-08" db="EMBL/GenBank/DDBJ databases">
        <title>A genome reference for cultivated species of the human gut microbiota.</title>
        <authorList>
            <person name="Zou Y."/>
            <person name="Xue W."/>
            <person name="Luo G."/>
        </authorList>
    </citation>
    <scope>NUCLEOTIDE SEQUENCE [LARGE SCALE GENOMIC DNA]</scope>
    <source>
        <strain evidence="15 17">AF14-6AC</strain>
        <strain evidence="14 18">AF16-14</strain>
        <strain evidence="16 19">OF03-11</strain>
    </source>
</reference>
<evidence type="ECO:0000313" key="19">
    <source>
        <dbReference type="Proteomes" id="UP000284434"/>
    </source>
</evidence>
<feature type="active site" evidence="10">
    <location>
        <position position="149"/>
    </location>
</feature>
<dbReference type="InterPro" id="IPR002104">
    <property type="entry name" value="Integrase_catalytic"/>
</dbReference>
<keyword evidence="9 10" id="KW-0131">Cell cycle</keyword>
<dbReference type="Gene3D" id="1.10.150.130">
    <property type="match status" value="1"/>
</dbReference>
<dbReference type="HAMAP" id="MF_01808">
    <property type="entry name" value="Recomb_XerC_XerD"/>
    <property type="match status" value="1"/>
</dbReference>
<evidence type="ECO:0000313" key="15">
    <source>
        <dbReference type="EMBL" id="RGV23042.1"/>
    </source>
</evidence>
<dbReference type="InterPro" id="IPR011010">
    <property type="entry name" value="DNA_brk_join_enz"/>
</dbReference>
<comment type="subcellular location">
    <subcellularLocation>
        <location evidence="1 10">Cytoplasm</location>
    </subcellularLocation>
</comment>
<dbReference type="NCBIfam" id="TIGR02225">
    <property type="entry name" value="recomb_XerD"/>
    <property type="match status" value="1"/>
</dbReference>
<feature type="active site" evidence="10">
    <location>
        <position position="173"/>
    </location>
</feature>
<dbReference type="PROSITE" id="PS51900">
    <property type="entry name" value="CB"/>
    <property type="match status" value="1"/>
</dbReference>
<dbReference type="AlphaFoldDB" id="A0A1Y4A095"/>
<comment type="similarity">
    <text evidence="2">Belongs to the 'phage' integrase family. XerD subfamily.</text>
</comment>
<dbReference type="GO" id="GO:0003677">
    <property type="term" value="F:DNA binding"/>
    <property type="evidence" value="ECO:0007669"/>
    <property type="project" value="UniProtKB-UniRule"/>
</dbReference>
<dbReference type="EMBL" id="QSCO01000017">
    <property type="protein sequence ID" value="RGY05537.1"/>
    <property type="molecule type" value="Genomic_DNA"/>
</dbReference>
<keyword evidence="5 10" id="KW-0159">Chromosome partition</keyword>
<keyword evidence="7 10" id="KW-0238">DNA-binding</keyword>
<dbReference type="PROSITE" id="PS51898">
    <property type="entry name" value="TYR_RECOMBINASE"/>
    <property type="match status" value="1"/>
</dbReference>
<feature type="active site" evidence="10">
    <location>
        <position position="271"/>
    </location>
</feature>
<dbReference type="InterPro" id="IPR004107">
    <property type="entry name" value="Integrase_SAM-like_N"/>
</dbReference>
<dbReference type="Proteomes" id="UP001212263">
    <property type="component" value="Unassembled WGS sequence"/>
</dbReference>
<gene>
    <name evidence="15" type="primary">xerD</name>
    <name evidence="10" type="synonym">xerC</name>
    <name evidence="15" type="ORF">DWW24_13670</name>
    <name evidence="14" type="ORF">DWW57_11675</name>
    <name evidence="16" type="ORF">DXA53_12240</name>
    <name evidence="13" type="ORF">PN645_09815</name>
</gene>
<reference evidence="13" key="2">
    <citation type="submission" date="2023-01" db="EMBL/GenBank/DDBJ databases">
        <title>Human gut microbiome strain richness.</title>
        <authorList>
            <person name="Chen-Liaw A."/>
        </authorList>
    </citation>
    <scope>NUCLEOTIDE SEQUENCE</scope>
    <source>
        <strain evidence="13">RTP21484st1_B7_RTP21484_190118</strain>
    </source>
</reference>
<dbReference type="EMBL" id="QRYW01000029">
    <property type="protein sequence ID" value="RGV23042.1"/>
    <property type="molecule type" value="Genomic_DNA"/>
</dbReference>
<evidence type="ECO:0000256" key="4">
    <source>
        <dbReference type="ARBA" id="ARBA00022618"/>
    </source>
</evidence>
<dbReference type="InterPro" id="IPR050090">
    <property type="entry name" value="Tyrosine_recombinase_XerCD"/>
</dbReference>
<evidence type="ECO:0000256" key="9">
    <source>
        <dbReference type="ARBA" id="ARBA00023306"/>
    </source>
</evidence>
<dbReference type="Gene3D" id="1.10.443.10">
    <property type="entry name" value="Intergrase catalytic core"/>
    <property type="match status" value="1"/>
</dbReference>
<sequence length="307" mass="35315">MTWEDAIESYKTYLILEKSLSSNSVEAYLNDIKKLAKYCADKHHVTTPDAISYDHLKDYLMFINEVGVTNRTQARCISSIRSFYKFLVFDGQLENNPTKLLEAPKIGRKLPNILTTEEIDAMLNSVEMYKPEAQRNKAIIEMLYSCGLRVSELISIKLSNINFRQGVVKIEGKGNKERMIPLSKNAKQEIKQYMKVYRDYLEIEKGYEDVLFLNKRGTALSRVMVFNIIKHLATRAGIKKNVSPHTFRHSFASHLVSGGADLRAVQDMLGHESILTTEIYTHLDDHYLKDTINKFHPRSKGNEEETK</sequence>
<dbReference type="Proteomes" id="UP000284243">
    <property type="component" value="Unassembled WGS sequence"/>
</dbReference>
<dbReference type="PANTHER" id="PTHR30349">
    <property type="entry name" value="PHAGE INTEGRASE-RELATED"/>
    <property type="match status" value="1"/>
</dbReference>
<evidence type="ECO:0000256" key="2">
    <source>
        <dbReference type="ARBA" id="ARBA00010450"/>
    </source>
</evidence>
<evidence type="ECO:0000259" key="11">
    <source>
        <dbReference type="PROSITE" id="PS51898"/>
    </source>
</evidence>
<evidence type="ECO:0000259" key="12">
    <source>
        <dbReference type="PROSITE" id="PS51900"/>
    </source>
</evidence>
<dbReference type="NCBIfam" id="NF040815">
    <property type="entry name" value="recomb_XerA_Arch"/>
    <property type="match status" value="1"/>
</dbReference>